<dbReference type="RefSeq" id="WP_012185519.1">
    <property type="nucleotide sequence ID" value="NC_009954.1"/>
</dbReference>
<dbReference type="AlphaFoldDB" id="A8MBV6"/>
<dbReference type="GeneID" id="5708524"/>
<dbReference type="Proteomes" id="UP000001137">
    <property type="component" value="Chromosome"/>
</dbReference>
<gene>
    <name evidence="1" type="ordered locus">Cmaq_0454</name>
</gene>
<sequence length="237" mass="26815">MDVLVEVNPLRVKPEEVSGLQVTLNTVDYIKGNWGKSLPELAIELEEYEPLTIRVPTPRRIRDFTRIMELANYLNLNEVIIRPPGGNLDDFLNIAAEYNIVLSWFVKTESDIPPVPPPHRFSLTVDVPSFKGLRKLLEFLLPNLNIVSFIYAHNIKNGKGGYPIMNGPIDYLKIMRILTALGWSGATVLSYRDEFTVNYRNDVNALKAFIESAGSTVLDKGTLRMLNSIMRRLMGNP</sequence>
<reference evidence="1 2" key="1">
    <citation type="submission" date="2007-10" db="EMBL/GenBank/DDBJ databases">
        <title>Complete sequence of Caldivirga maquilingensis IC-167.</title>
        <authorList>
            <consortium name="US DOE Joint Genome Institute"/>
            <person name="Copeland A."/>
            <person name="Lucas S."/>
            <person name="Lapidus A."/>
            <person name="Barry K."/>
            <person name="Glavina del Rio T."/>
            <person name="Dalin E."/>
            <person name="Tice H."/>
            <person name="Pitluck S."/>
            <person name="Saunders E."/>
            <person name="Brettin T."/>
            <person name="Bruce D."/>
            <person name="Detter J.C."/>
            <person name="Han C."/>
            <person name="Schmutz J."/>
            <person name="Larimer F."/>
            <person name="Land M."/>
            <person name="Hauser L."/>
            <person name="Kyrpides N."/>
            <person name="Ivanova N."/>
            <person name="Biddle J.F."/>
            <person name="Zhang Z."/>
            <person name="Fitz-Gibbon S.T."/>
            <person name="Lowe T.M."/>
            <person name="Saltikov C."/>
            <person name="House C.H."/>
            <person name="Richardson P."/>
        </authorList>
    </citation>
    <scope>NUCLEOTIDE SEQUENCE [LARGE SCALE GENOMIC DNA]</scope>
    <source>
        <strain evidence="2">ATCC 700844 / DSM 13496 / JCM 10307 / IC-167</strain>
    </source>
</reference>
<dbReference type="KEGG" id="cma:Cmaq_0454"/>
<dbReference type="OrthoDB" id="375993at2157"/>
<dbReference type="EMBL" id="CP000852">
    <property type="protein sequence ID" value="ABW01299.1"/>
    <property type="molecule type" value="Genomic_DNA"/>
</dbReference>
<proteinExistence type="predicted"/>
<organism evidence="1 2">
    <name type="scientific">Caldivirga maquilingensis (strain ATCC 700844 / DSM 13496 / JCM 10307 / IC-167)</name>
    <dbReference type="NCBI Taxonomy" id="397948"/>
    <lineage>
        <taxon>Archaea</taxon>
        <taxon>Thermoproteota</taxon>
        <taxon>Thermoprotei</taxon>
        <taxon>Thermoproteales</taxon>
        <taxon>Thermoproteaceae</taxon>
        <taxon>Caldivirga</taxon>
    </lineage>
</organism>
<keyword evidence="2" id="KW-1185">Reference proteome</keyword>
<dbReference type="eggNOG" id="arCOG05551">
    <property type="taxonomic scope" value="Archaea"/>
</dbReference>
<dbReference type="HOGENOM" id="CLU_1168535_0_0_2"/>
<name>A8MBV6_CALMQ</name>
<evidence type="ECO:0000313" key="1">
    <source>
        <dbReference type="EMBL" id="ABW01299.1"/>
    </source>
</evidence>
<evidence type="ECO:0000313" key="2">
    <source>
        <dbReference type="Proteomes" id="UP000001137"/>
    </source>
</evidence>
<accession>A8MBV6</accession>
<protein>
    <submittedName>
        <fullName evidence="1">Uncharacterized protein</fullName>
    </submittedName>
</protein>